<dbReference type="GO" id="GO:0005737">
    <property type="term" value="C:cytoplasm"/>
    <property type="evidence" value="ECO:0007669"/>
    <property type="project" value="UniProtKB-SubCell"/>
</dbReference>
<keyword evidence="9" id="KW-0067">ATP-binding</keyword>
<evidence type="ECO:0000256" key="1">
    <source>
        <dbReference type="ARBA" id="ARBA00004496"/>
    </source>
</evidence>
<dbReference type="GO" id="GO:0006450">
    <property type="term" value="P:regulation of translational fidelity"/>
    <property type="evidence" value="ECO:0007669"/>
    <property type="project" value="TreeGrafter"/>
</dbReference>
<evidence type="ECO:0000256" key="5">
    <source>
        <dbReference type="ARBA" id="ARBA00022679"/>
    </source>
</evidence>
<dbReference type="STRING" id="522772.Dacet_1775"/>
<dbReference type="EMBL" id="CP001968">
    <property type="protein sequence ID" value="ADD68539.1"/>
    <property type="molecule type" value="Genomic_DNA"/>
</dbReference>
<evidence type="ECO:0000256" key="3">
    <source>
        <dbReference type="ARBA" id="ARBA00012584"/>
    </source>
</evidence>
<dbReference type="PANTHER" id="PTHR17490:SF16">
    <property type="entry name" value="THREONYLCARBAMOYL-AMP SYNTHASE"/>
    <property type="match status" value="1"/>
</dbReference>
<accession>D4H0M6</accession>
<name>D4H0M6_DENA2</name>
<dbReference type="GO" id="GO:0008033">
    <property type="term" value="P:tRNA processing"/>
    <property type="evidence" value="ECO:0007669"/>
    <property type="project" value="UniProtKB-KW"/>
</dbReference>
<evidence type="ECO:0000256" key="6">
    <source>
        <dbReference type="ARBA" id="ARBA00022694"/>
    </source>
</evidence>
<dbReference type="NCBIfam" id="TIGR00057">
    <property type="entry name" value="L-threonylcarbamoyladenylate synthase"/>
    <property type="match status" value="1"/>
</dbReference>
<evidence type="ECO:0000313" key="13">
    <source>
        <dbReference type="EMBL" id="ADD68539.1"/>
    </source>
</evidence>
<evidence type="ECO:0000256" key="7">
    <source>
        <dbReference type="ARBA" id="ARBA00022695"/>
    </source>
</evidence>
<organism evidence="13 14">
    <name type="scientific">Denitrovibrio acetiphilus (strain DSM 12809 / NBRC 114555 / N2460)</name>
    <dbReference type="NCBI Taxonomy" id="522772"/>
    <lineage>
        <taxon>Bacteria</taxon>
        <taxon>Pseudomonadati</taxon>
        <taxon>Deferribacterota</taxon>
        <taxon>Deferribacteres</taxon>
        <taxon>Deferribacterales</taxon>
        <taxon>Geovibrionaceae</taxon>
        <taxon>Denitrovibrio</taxon>
    </lineage>
</organism>
<dbReference type="InterPro" id="IPR006070">
    <property type="entry name" value="Sua5-like_dom"/>
</dbReference>
<sequence>MLIAKAEGNNAIEIFRRALTKSEPVIFSTDTIYGIGAPVSDVKSNEKIFDIKGRDRTKPFPILISSLKQLSEIAIIESEKQLKALEEVWPAPVTFILKAKKGLNPLFTINGTVAVRMPDKKWLLNLIDTVGPVSATSANLSGENYSNSEKAVIETFKSKIIFFIFDNNQNVESSSIIDISQDTYKVTRASHKTPDLTNIFV</sequence>
<feature type="domain" description="YrdC-like" evidence="12">
    <location>
        <begin position="9"/>
        <end position="192"/>
    </location>
</feature>
<comment type="subcellular location">
    <subcellularLocation>
        <location evidence="1">Cytoplasm</location>
    </subcellularLocation>
</comment>
<dbReference type="PROSITE" id="PS51163">
    <property type="entry name" value="YRDC"/>
    <property type="match status" value="1"/>
</dbReference>
<dbReference type="InterPro" id="IPR050156">
    <property type="entry name" value="TC-AMP_synthase_SUA5"/>
</dbReference>
<dbReference type="PANTHER" id="PTHR17490">
    <property type="entry name" value="SUA5"/>
    <property type="match status" value="1"/>
</dbReference>
<evidence type="ECO:0000256" key="11">
    <source>
        <dbReference type="ARBA" id="ARBA00048366"/>
    </source>
</evidence>
<dbReference type="eggNOG" id="COG0009">
    <property type="taxonomic scope" value="Bacteria"/>
</dbReference>
<comment type="similarity">
    <text evidence="2">Belongs to the SUA5 family.</text>
</comment>
<dbReference type="PaxDb" id="522772-Dacet_1775"/>
<dbReference type="GO" id="GO:0003725">
    <property type="term" value="F:double-stranded RNA binding"/>
    <property type="evidence" value="ECO:0007669"/>
    <property type="project" value="InterPro"/>
</dbReference>
<dbReference type="FunCoup" id="D4H0M6">
    <property type="interactions" value="447"/>
</dbReference>
<dbReference type="GO" id="GO:0061710">
    <property type="term" value="F:L-threonylcarbamoyladenylate synthase"/>
    <property type="evidence" value="ECO:0007669"/>
    <property type="project" value="UniProtKB-EC"/>
</dbReference>
<keyword evidence="14" id="KW-1185">Reference proteome</keyword>
<dbReference type="InParanoid" id="D4H0M6"/>
<dbReference type="SUPFAM" id="SSF55821">
    <property type="entry name" value="YrdC/RibB"/>
    <property type="match status" value="1"/>
</dbReference>
<keyword evidence="4" id="KW-0963">Cytoplasm</keyword>
<evidence type="ECO:0000256" key="10">
    <source>
        <dbReference type="ARBA" id="ARBA00029774"/>
    </source>
</evidence>
<evidence type="ECO:0000259" key="12">
    <source>
        <dbReference type="PROSITE" id="PS51163"/>
    </source>
</evidence>
<dbReference type="Gene3D" id="3.90.870.10">
    <property type="entry name" value="DHBP synthase"/>
    <property type="match status" value="1"/>
</dbReference>
<keyword evidence="6" id="KW-0819">tRNA processing</keyword>
<evidence type="ECO:0000256" key="2">
    <source>
        <dbReference type="ARBA" id="ARBA00007663"/>
    </source>
</evidence>
<keyword evidence="5" id="KW-0808">Transferase</keyword>
<evidence type="ECO:0000313" key="14">
    <source>
        <dbReference type="Proteomes" id="UP000002012"/>
    </source>
</evidence>
<dbReference type="HOGENOM" id="CLU_031397_3_1_0"/>
<dbReference type="AlphaFoldDB" id="D4H0M6"/>
<dbReference type="Pfam" id="PF01300">
    <property type="entry name" value="Sua5_yciO_yrdC"/>
    <property type="match status" value="1"/>
</dbReference>
<dbReference type="EC" id="2.7.7.87" evidence="3"/>
<dbReference type="OrthoDB" id="9814580at2"/>
<dbReference type="GO" id="GO:0005524">
    <property type="term" value="F:ATP binding"/>
    <property type="evidence" value="ECO:0007669"/>
    <property type="project" value="UniProtKB-KW"/>
</dbReference>
<comment type="catalytic activity">
    <reaction evidence="11">
        <text>L-threonine + hydrogencarbonate + ATP = L-threonylcarbamoyladenylate + diphosphate + H2O</text>
        <dbReference type="Rhea" id="RHEA:36407"/>
        <dbReference type="ChEBI" id="CHEBI:15377"/>
        <dbReference type="ChEBI" id="CHEBI:17544"/>
        <dbReference type="ChEBI" id="CHEBI:30616"/>
        <dbReference type="ChEBI" id="CHEBI:33019"/>
        <dbReference type="ChEBI" id="CHEBI:57926"/>
        <dbReference type="ChEBI" id="CHEBI:73682"/>
        <dbReference type="EC" id="2.7.7.87"/>
    </reaction>
</comment>
<keyword evidence="8" id="KW-0547">Nucleotide-binding</keyword>
<keyword evidence="7" id="KW-0548">Nucleotidyltransferase</keyword>
<evidence type="ECO:0000256" key="9">
    <source>
        <dbReference type="ARBA" id="ARBA00022840"/>
    </source>
</evidence>
<dbReference type="KEGG" id="dap:Dacet_1775"/>
<gene>
    <name evidence="13" type="ordered locus">Dacet_1775</name>
</gene>
<dbReference type="InterPro" id="IPR017945">
    <property type="entry name" value="DHBP_synth_RibB-like_a/b_dom"/>
</dbReference>
<dbReference type="RefSeq" id="WP_013011050.1">
    <property type="nucleotide sequence ID" value="NC_013943.1"/>
</dbReference>
<dbReference type="GO" id="GO:0000049">
    <property type="term" value="F:tRNA binding"/>
    <property type="evidence" value="ECO:0007669"/>
    <property type="project" value="TreeGrafter"/>
</dbReference>
<evidence type="ECO:0000256" key="8">
    <source>
        <dbReference type="ARBA" id="ARBA00022741"/>
    </source>
</evidence>
<evidence type="ECO:0000256" key="4">
    <source>
        <dbReference type="ARBA" id="ARBA00022490"/>
    </source>
</evidence>
<dbReference type="Proteomes" id="UP000002012">
    <property type="component" value="Chromosome"/>
</dbReference>
<protein>
    <recommendedName>
        <fullName evidence="10">L-threonylcarbamoyladenylate synthase</fullName>
        <ecNumber evidence="3">2.7.7.87</ecNumber>
    </recommendedName>
    <alternativeName>
        <fullName evidence="10">L-threonylcarbamoyladenylate synthase</fullName>
    </alternativeName>
</protein>
<reference evidence="13 14" key="1">
    <citation type="journal article" date="2010" name="Stand. Genomic Sci.">
        <title>Complete genome sequence of Denitrovibrio acetiphilus type strain (N2460).</title>
        <authorList>
            <person name="Kiss H."/>
            <person name="Lang E."/>
            <person name="Lapidus A."/>
            <person name="Copeland A."/>
            <person name="Nolan M."/>
            <person name="Glavina Del Rio T."/>
            <person name="Chen F."/>
            <person name="Lucas S."/>
            <person name="Tice H."/>
            <person name="Cheng J.F."/>
            <person name="Han C."/>
            <person name="Goodwin L."/>
            <person name="Pitluck S."/>
            <person name="Liolios K."/>
            <person name="Pati A."/>
            <person name="Ivanova N."/>
            <person name="Mavromatis K."/>
            <person name="Chen A."/>
            <person name="Palaniappan K."/>
            <person name="Land M."/>
            <person name="Hauser L."/>
            <person name="Chang Y.J."/>
            <person name="Jeffries C.D."/>
            <person name="Detter J.C."/>
            <person name="Brettin T."/>
            <person name="Spring S."/>
            <person name="Rohde M."/>
            <person name="Goker M."/>
            <person name="Woyke T."/>
            <person name="Bristow J."/>
            <person name="Eisen J.A."/>
            <person name="Markowitz V."/>
            <person name="Hugenholtz P."/>
            <person name="Kyrpides N.C."/>
            <person name="Klenk H.P."/>
        </authorList>
    </citation>
    <scope>NUCLEOTIDE SEQUENCE [LARGE SCALE GENOMIC DNA]</scope>
    <source>
        <strain evidence="14">DSM 12809 / NBRC 114555 / N2460</strain>
    </source>
</reference>
<proteinExistence type="inferred from homology"/>